<dbReference type="PANTHER" id="PTHR24379">
    <property type="entry name" value="KRAB AND ZINC FINGER DOMAIN-CONTAINING"/>
    <property type="match status" value="1"/>
</dbReference>
<dbReference type="EMBL" id="EAAA01000492">
    <property type="status" value="NOT_ANNOTATED_CDS"/>
    <property type="molecule type" value="Genomic_DNA"/>
</dbReference>
<evidence type="ECO:0000256" key="1">
    <source>
        <dbReference type="ARBA" id="ARBA00022723"/>
    </source>
</evidence>
<dbReference type="GeneTree" id="ENSGT00940000164700"/>
<keyword evidence="8" id="KW-1185">Reference proteome</keyword>
<protein>
    <recommendedName>
        <fullName evidence="6">C2H2-type domain-containing protein</fullName>
    </recommendedName>
</protein>
<feature type="domain" description="C2H2-type" evidence="6">
    <location>
        <begin position="265"/>
        <end position="292"/>
    </location>
</feature>
<feature type="domain" description="C2H2-type" evidence="6">
    <location>
        <begin position="115"/>
        <end position="137"/>
    </location>
</feature>
<dbReference type="SMART" id="SM00355">
    <property type="entry name" value="ZnF_C2H2"/>
    <property type="match status" value="10"/>
</dbReference>
<keyword evidence="4" id="KW-0862">Zinc</keyword>
<evidence type="ECO:0000256" key="4">
    <source>
        <dbReference type="ARBA" id="ARBA00022833"/>
    </source>
</evidence>
<dbReference type="GO" id="GO:0005634">
    <property type="term" value="C:nucleus"/>
    <property type="evidence" value="ECO:0000318"/>
    <property type="project" value="GO_Central"/>
</dbReference>
<dbReference type="PANTHER" id="PTHR24379:SF121">
    <property type="entry name" value="C2H2-TYPE DOMAIN-CONTAINING PROTEIN"/>
    <property type="match status" value="1"/>
</dbReference>
<keyword evidence="1" id="KW-0479">Metal-binding</keyword>
<dbReference type="InterPro" id="IPR036236">
    <property type="entry name" value="Znf_C2H2_sf"/>
</dbReference>
<dbReference type="PROSITE" id="PS50157">
    <property type="entry name" value="ZINC_FINGER_C2H2_2"/>
    <property type="match status" value="5"/>
</dbReference>
<dbReference type="Proteomes" id="UP000008144">
    <property type="component" value="Chromosome 10"/>
</dbReference>
<reference evidence="7" key="2">
    <citation type="journal article" date="2008" name="Genome Biol.">
        <title>Improved genome assembly and evidence-based global gene model set for the chordate Ciona intestinalis: new insight into intron and operon populations.</title>
        <authorList>
            <person name="Satou Y."/>
            <person name="Mineta K."/>
            <person name="Ogasawara M."/>
            <person name="Sasakura Y."/>
            <person name="Shoguchi E."/>
            <person name="Ueno K."/>
            <person name="Yamada L."/>
            <person name="Matsumoto J."/>
            <person name="Wasserscheid J."/>
            <person name="Dewar K."/>
            <person name="Wiley G.B."/>
            <person name="Macmil S.L."/>
            <person name="Roe B.A."/>
            <person name="Zeller R.W."/>
            <person name="Hastings K.E."/>
            <person name="Lemaire P."/>
            <person name="Lindquist E."/>
            <person name="Endo T."/>
            <person name="Hotta K."/>
            <person name="Inaba K."/>
        </authorList>
    </citation>
    <scope>NUCLEOTIDE SEQUENCE [LARGE SCALE GENOMIC DNA]</scope>
    <source>
        <strain evidence="7">wild type</strain>
    </source>
</reference>
<evidence type="ECO:0000256" key="2">
    <source>
        <dbReference type="ARBA" id="ARBA00022737"/>
    </source>
</evidence>
<dbReference type="Pfam" id="PF00096">
    <property type="entry name" value="zf-C2H2"/>
    <property type="match status" value="2"/>
</dbReference>
<dbReference type="GO" id="GO:0008270">
    <property type="term" value="F:zinc ion binding"/>
    <property type="evidence" value="ECO:0007669"/>
    <property type="project" value="UniProtKB-KW"/>
</dbReference>
<keyword evidence="3 5" id="KW-0863">Zinc-finger</keyword>
<feature type="domain" description="C2H2-type" evidence="6">
    <location>
        <begin position="208"/>
        <end position="235"/>
    </location>
</feature>
<reference evidence="7" key="4">
    <citation type="submission" date="2025-09" db="UniProtKB">
        <authorList>
            <consortium name="Ensembl"/>
        </authorList>
    </citation>
    <scope>IDENTIFICATION</scope>
</reference>
<organism evidence="7 8">
    <name type="scientific">Ciona intestinalis</name>
    <name type="common">Transparent sea squirt</name>
    <name type="synonym">Ascidia intestinalis</name>
    <dbReference type="NCBI Taxonomy" id="7719"/>
    <lineage>
        <taxon>Eukaryota</taxon>
        <taxon>Metazoa</taxon>
        <taxon>Chordata</taxon>
        <taxon>Tunicata</taxon>
        <taxon>Ascidiacea</taxon>
        <taxon>Phlebobranchia</taxon>
        <taxon>Cionidae</taxon>
        <taxon>Ciona</taxon>
    </lineage>
</organism>
<feature type="domain" description="C2H2-type" evidence="6">
    <location>
        <begin position="180"/>
        <end position="207"/>
    </location>
</feature>
<accession>F6U2I3</accession>
<evidence type="ECO:0000313" key="8">
    <source>
        <dbReference type="Proteomes" id="UP000008144"/>
    </source>
</evidence>
<dbReference type="STRING" id="7719.ENSCINP00000011822"/>
<dbReference type="AlphaFoldDB" id="F6U2I3"/>
<evidence type="ECO:0000259" key="6">
    <source>
        <dbReference type="PROSITE" id="PS50157"/>
    </source>
</evidence>
<reference evidence="8" key="1">
    <citation type="journal article" date="2002" name="Science">
        <title>The draft genome of Ciona intestinalis: insights into chordate and vertebrate origins.</title>
        <authorList>
            <person name="Dehal P."/>
            <person name="Satou Y."/>
            <person name="Campbell R.K."/>
            <person name="Chapman J."/>
            <person name="Degnan B."/>
            <person name="De Tomaso A."/>
            <person name="Davidson B."/>
            <person name="Di Gregorio A."/>
            <person name="Gelpke M."/>
            <person name="Goodstein D.M."/>
            <person name="Harafuji N."/>
            <person name="Hastings K.E."/>
            <person name="Ho I."/>
            <person name="Hotta K."/>
            <person name="Huang W."/>
            <person name="Kawashima T."/>
            <person name="Lemaire P."/>
            <person name="Martinez D."/>
            <person name="Meinertzhagen I.A."/>
            <person name="Necula S."/>
            <person name="Nonaka M."/>
            <person name="Putnam N."/>
            <person name="Rash S."/>
            <person name="Saiga H."/>
            <person name="Satake M."/>
            <person name="Terry A."/>
            <person name="Yamada L."/>
            <person name="Wang H.G."/>
            <person name="Awazu S."/>
            <person name="Azumi K."/>
            <person name="Boore J."/>
            <person name="Branno M."/>
            <person name="Chin-Bow S."/>
            <person name="DeSantis R."/>
            <person name="Doyle S."/>
            <person name="Francino P."/>
            <person name="Keys D.N."/>
            <person name="Haga S."/>
            <person name="Hayashi H."/>
            <person name="Hino K."/>
            <person name="Imai K.S."/>
            <person name="Inaba K."/>
            <person name="Kano S."/>
            <person name="Kobayashi K."/>
            <person name="Kobayashi M."/>
            <person name="Lee B.I."/>
            <person name="Makabe K.W."/>
            <person name="Manohar C."/>
            <person name="Matassi G."/>
            <person name="Medina M."/>
            <person name="Mochizuki Y."/>
            <person name="Mount S."/>
            <person name="Morishita T."/>
            <person name="Miura S."/>
            <person name="Nakayama A."/>
            <person name="Nishizaka S."/>
            <person name="Nomoto H."/>
            <person name="Ohta F."/>
            <person name="Oishi K."/>
            <person name="Rigoutsos I."/>
            <person name="Sano M."/>
            <person name="Sasaki A."/>
            <person name="Sasakura Y."/>
            <person name="Shoguchi E."/>
            <person name="Shin-i T."/>
            <person name="Spagnuolo A."/>
            <person name="Stainier D."/>
            <person name="Suzuki M.M."/>
            <person name="Tassy O."/>
            <person name="Takatori N."/>
            <person name="Tokuoka M."/>
            <person name="Yagi K."/>
            <person name="Yoshizaki F."/>
            <person name="Wada S."/>
            <person name="Zhang C."/>
            <person name="Hyatt P.D."/>
            <person name="Larimer F."/>
            <person name="Detter C."/>
            <person name="Doggett N."/>
            <person name="Glavina T."/>
            <person name="Hawkins T."/>
            <person name="Richardson P."/>
            <person name="Lucas S."/>
            <person name="Kohara Y."/>
            <person name="Levine M."/>
            <person name="Satoh N."/>
            <person name="Rokhsar D.S."/>
        </authorList>
    </citation>
    <scope>NUCLEOTIDE SEQUENCE [LARGE SCALE GENOMIC DNA]</scope>
</reference>
<dbReference type="GO" id="GO:0006357">
    <property type="term" value="P:regulation of transcription by RNA polymerase II"/>
    <property type="evidence" value="ECO:0000318"/>
    <property type="project" value="GO_Central"/>
</dbReference>
<proteinExistence type="predicted"/>
<dbReference type="Ensembl" id="ENSCINT00000011822.3">
    <property type="protein sequence ID" value="ENSCINP00000011822.3"/>
    <property type="gene ID" value="ENSCING00000005726.3"/>
</dbReference>
<feature type="domain" description="C2H2-type" evidence="6">
    <location>
        <begin position="293"/>
        <end position="316"/>
    </location>
</feature>
<dbReference type="Gene3D" id="3.30.160.60">
    <property type="entry name" value="Classic Zinc Finger"/>
    <property type="match status" value="4"/>
</dbReference>
<dbReference type="OMA" id="ELTGHIC"/>
<name>F6U2I3_CIOIN</name>
<keyword evidence="2" id="KW-0677">Repeat</keyword>
<dbReference type="InParanoid" id="F6U2I3"/>
<dbReference type="SUPFAM" id="SSF57667">
    <property type="entry name" value="beta-beta-alpha zinc fingers"/>
    <property type="match status" value="3"/>
</dbReference>
<dbReference type="GO" id="GO:0000981">
    <property type="term" value="F:DNA-binding transcription factor activity, RNA polymerase II-specific"/>
    <property type="evidence" value="ECO:0000318"/>
    <property type="project" value="GO_Central"/>
</dbReference>
<dbReference type="InterPro" id="IPR013087">
    <property type="entry name" value="Znf_C2H2_type"/>
</dbReference>
<evidence type="ECO:0000256" key="3">
    <source>
        <dbReference type="ARBA" id="ARBA00022771"/>
    </source>
</evidence>
<evidence type="ECO:0000256" key="5">
    <source>
        <dbReference type="PROSITE-ProRule" id="PRU00042"/>
    </source>
</evidence>
<dbReference type="PROSITE" id="PS00028">
    <property type="entry name" value="ZINC_FINGER_C2H2_1"/>
    <property type="match status" value="5"/>
</dbReference>
<sequence length="377" mass="43320">MKHHTKHCVKVVSGSYEAGTLMKYSHDPTTFTCILDDGNCDVKCKKQHEMCQHLLNTHGITSFPCKYCPAVLKDSASLQSHKLLHQTYICLYCDYSTTSKNRFVKHYFQKHGTDFKCSFCNKKCNSKFELDSHETLHILQPIDSNSICYKCLLCSYVTPHQEVSLLKKHIMRKHVANETFQCTKCSYTCNEKSQLNLHMRKHSQEKPYLCQLCGFMCKWSSQMNLHQAYHTGLKLHKCPHCQYKSYRADTLKIHLKHKHGFARTKLCDKCGYAATCASAFKVHVAGHSKQRPYTCQFCRKTYKTRGNLRAHQRKAHKELVRIKLQSQTTTTTDIVPAMLPCHQNNSINSEPLDIIGAEVDTESIDQGEDTRLGTEIA</sequence>
<evidence type="ECO:0000313" key="7">
    <source>
        <dbReference type="Ensembl" id="ENSCINP00000011822.3"/>
    </source>
</evidence>
<dbReference type="GO" id="GO:0000977">
    <property type="term" value="F:RNA polymerase II transcription regulatory region sequence-specific DNA binding"/>
    <property type="evidence" value="ECO:0000318"/>
    <property type="project" value="GO_Central"/>
</dbReference>
<dbReference type="HOGENOM" id="CLU_002678_2_1_1"/>
<reference evidence="7" key="3">
    <citation type="submission" date="2025-08" db="UniProtKB">
        <authorList>
            <consortium name="Ensembl"/>
        </authorList>
    </citation>
    <scope>IDENTIFICATION</scope>
</reference>